<dbReference type="EMBL" id="CP163302">
    <property type="protein sequence ID" value="XDP45255.1"/>
    <property type="molecule type" value="Genomic_DNA"/>
</dbReference>
<evidence type="ECO:0000256" key="8">
    <source>
        <dbReference type="SAM" id="MobiDB-lite"/>
    </source>
</evidence>
<evidence type="ECO:0000256" key="3">
    <source>
        <dbReference type="ARBA" id="ARBA00022679"/>
    </source>
</evidence>
<dbReference type="KEGG" id="spue:AB5L97_18655"/>
<dbReference type="EC" id="2.4.-.-" evidence="11"/>
<keyword evidence="4 9" id="KW-0812">Transmembrane</keyword>
<comment type="subcellular location">
    <subcellularLocation>
        <location evidence="1">Cell membrane</location>
        <topology evidence="1">Multi-pass membrane protein</topology>
    </subcellularLocation>
</comment>
<feature type="transmembrane region" description="Helical" evidence="9">
    <location>
        <begin position="50"/>
        <end position="68"/>
    </location>
</feature>
<feature type="signal peptide" evidence="10">
    <location>
        <begin position="1"/>
        <end position="30"/>
    </location>
</feature>
<name>A0AB39L363_9MICC</name>
<dbReference type="Pfam" id="PF09594">
    <property type="entry name" value="GT87"/>
    <property type="match status" value="1"/>
</dbReference>
<feature type="transmembrane region" description="Helical" evidence="9">
    <location>
        <begin position="399"/>
        <end position="425"/>
    </location>
</feature>
<feature type="transmembrane region" description="Helical" evidence="9">
    <location>
        <begin position="206"/>
        <end position="227"/>
    </location>
</feature>
<dbReference type="RefSeq" id="WP_369045816.1">
    <property type="nucleotide sequence ID" value="NZ_CP163302.1"/>
</dbReference>
<feature type="region of interest" description="Disordered" evidence="8">
    <location>
        <begin position="474"/>
        <end position="499"/>
    </location>
</feature>
<feature type="transmembrane region" description="Helical" evidence="9">
    <location>
        <begin position="80"/>
        <end position="99"/>
    </location>
</feature>
<evidence type="ECO:0000256" key="2">
    <source>
        <dbReference type="ARBA" id="ARBA00022475"/>
    </source>
</evidence>
<dbReference type="GO" id="GO:0016758">
    <property type="term" value="F:hexosyltransferase activity"/>
    <property type="evidence" value="ECO:0007669"/>
    <property type="project" value="InterPro"/>
</dbReference>
<keyword evidence="3 11" id="KW-0808">Transferase</keyword>
<accession>A0AB39L363</accession>
<feature type="transmembrane region" description="Helical" evidence="9">
    <location>
        <begin position="452"/>
        <end position="471"/>
    </location>
</feature>
<dbReference type="AlphaFoldDB" id="A0AB39L363"/>
<gene>
    <name evidence="11" type="ORF">AB5L97_18655</name>
</gene>
<keyword evidence="6 9" id="KW-0472">Membrane</keyword>
<keyword evidence="5 9" id="KW-1133">Transmembrane helix</keyword>
<organism evidence="11">
    <name type="scientific">Sinomonas puerhi</name>
    <dbReference type="NCBI Taxonomy" id="3238584"/>
    <lineage>
        <taxon>Bacteria</taxon>
        <taxon>Bacillati</taxon>
        <taxon>Actinomycetota</taxon>
        <taxon>Actinomycetes</taxon>
        <taxon>Micrococcales</taxon>
        <taxon>Micrococcaceae</taxon>
        <taxon>Sinomonas</taxon>
    </lineage>
</organism>
<evidence type="ECO:0000256" key="1">
    <source>
        <dbReference type="ARBA" id="ARBA00004651"/>
    </source>
</evidence>
<sequence>MAAHRLRDRAPRPRTLLSACLLALAVPALAALVAAVVWTVSAHDGDRLRVLVGTAACWVAAIAAWALVRRAQRSGAGHRWVLGTIVLGLLAAGGASLSAPPSTSNDSARYAWDGIVQKAGISPYRDVPASDALADLRPAWLFAPRDGQRCEAAAPGGHFPTGDVLTDSVPRGEPLCTAINRPRVPTAYPPVAEAYFGAVRLPLPAGVGWIAFQAAGLVLALAGTLLLTRAFARAGIPLADAALWAWNPLVLLEAVNNAHVDALAAVLLAGAALALGARRVGRSGILFGLAVATKVIPAAALPGMLRDRPWRFAAAAVGTVSAVYVPYVLASGPAVLGYLPGYLSEEGYSSGGDTTRFSLPGILLPPGPALVVGVAALLAVWAGVWLARHRLEPAVAQAVSVGWALVIVCPSYAWYALMLIPLALIARRPEFLVVPAALEAVSATVGTGAGPTVSPAAMAAAAVVLLVAAMARRRARRRPQRGPAPSAYSQGLPRAQRAA</sequence>
<feature type="transmembrane region" description="Helical" evidence="9">
    <location>
        <begin position="367"/>
        <end position="387"/>
    </location>
</feature>
<protein>
    <submittedName>
        <fullName evidence="11">Glycosyltransferase family 87 protein</fullName>
        <ecNumber evidence="11">2.4.-.-</ecNumber>
    </submittedName>
</protein>
<evidence type="ECO:0000256" key="5">
    <source>
        <dbReference type="ARBA" id="ARBA00022989"/>
    </source>
</evidence>
<reference evidence="11" key="1">
    <citation type="submission" date="2024-07" db="EMBL/GenBank/DDBJ databases">
        <authorList>
            <person name="fu j."/>
        </authorList>
    </citation>
    <scope>NUCLEOTIDE SEQUENCE</scope>
    <source>
        <strain evidence="11">P10A9</strain>
    </source>
</reference>
<evidence type="ECO:0000256" key="10">
    <source>
        <dbReference type="SAM" id="SignalP"/>
    </source>
</evidence>
<keyword evidence="11" id="KW-0328">Glycosyltransferase</keyword>
<comment type="similarity">
    <text evidence="7">Belongs to the glycosyltransferase 87 family.</text>
</comment>
<evidence type="ECO:0000256" key="7">
    <source>
        <dbReference type="ARBA" id="ARBA00024033"/>
    </source>
</evidence>
<evidence type="ECO:0000256" key="9">
    <source>
        <dbReference type="SAM" id="Phobius"/>
    </source>
</evidence>
<keyword evidence="10" id="KW-0732">Signal</keyword>
<dbReference type="GO" id="GO:0005886">
    <property type="term" value="C:plasma membrane"/>
    <property type="evidence" value="ECO:0007669"/>
    <property type="project" value="UniProtKB-SubCell"/>
</dbReference>
<evidence type="ECO:0000313" key="11">
    <source>
        <dbReference type="EMBL" id="XDP45255.1"/>
    </source>
</evidence>
<evidence type="ECO:0000256" key="4">
    <source>
        <dbReference type="ARBA" id="ARBA00022692"/>
    </source>
</evidence>
<keyword evidence="2" id="KW-1003">Cell membrane</keyword>
<proteinExistence type="inferred from homology"/>
<dbReference type="InterPro" id="IPR018584">
    <property type="entry name" value="GT87"/>
</dbReference>
<evidence type="ECO:0000256" key="6">
    <source>
        <dbReference type="ARBA" id="ARBA00023136"/>
    </source>
</evidence>
<feature type="chain" id="PRO_5044249296" evidence="10">
    <location>
        <begin position="31"/>
        <end position="499"/>
    </location>
</feature>